<dbReference type="AlphaFoldDB" id="A0A264W763"/>
<dbReference type="EMBL" id="NOKQ01000128">
    <property type="protein sequence ID" value="OZS79454.1"/>
    <property type="molecule type" value="Genomic_DNA"/>
</dbReference>
<evidence type="ECO:0008006" key="3">
    <source>
        <dbReference type="Google" id="ProtNLM"/>
    </source>
</evidence>
<protein>
    <recommendedName>
        <fullName evidence="3">Terminase</fullName>
    </recommendedName>
</protein>
<proteinExistence type="predicted"/>
<organism evidence="1 2">
    <name type="scientific">Tetzosporium hominis</name>
    <dbReference type="NCBI Taxonomy" id="2020506"/>
    <lineage>
        <taxon>Bacteria</taxon>
        <taxon>Bacillati</taxon>
        <taxon>Bacillota</taxon>
        <taxon>Bacilli</taxon>
        <taxon>Bacillales</taxon>
        <taxon>Caryophanaceae</taxon>
        <taxon>Tetzosporium</taxon>
    </lineage>
</organism>
<dbReference type="OrthoDB" id="3196710at2"/>
<accession>A0A264W763</accession>
<sequence>MAKMSRKKQEEITQVEIDRLRLIFNSLPEKDREVVKELIERAAFMTVQLEILEADIQLRGPTYKFKNGSQEMIVENPSQKSYNTMINRYTAIYNQLINYAKKIDDDDDSEDDDI</sequence>
<evidence type="ECO:0000313" key="1">
    <source>
        <dbReference type="EMBL" id="OZS79454.1"/>
    </source>
</evidence>
<keyword evidence="2" id="KW-1185">Reference proteome</keyword>
<gene>
    <name evidence="1" type="ORF">CF394_00690</name>
</gene>
<comment type="caution">
    <text evidence="1">The sequence shown here is derived from an EMBL/GenBank/DDBJ whole genome shotgun (WGS) entry which is preliminary data.</text>
</comment>
<reference evidence="1 2" key="1">
    <citation type="submission" date="2017-07" db="EMBL/GenBank/DDBJ databases">
        <title>Tetzosporium hominis gen.nov. sp.nov.</title>
        <authorList>
            <person name="Tetz G."/>
            <person name="Tetz V."/>
        </authorList>
    </citation>
    <scope>NUCLEOTIDE SEQUENCE [LARGE SCALE GENOMIC DNA]</scope>
    <source>
        <strain evidence="1 2">VT-49</strain>
    </source>
</reference>
<dbReference type="Proteomes" id="UP000217065">
    <property type="component" value="Unassembled WGS sequence"/>
</dbReference>
<dbReference type="RefSeq" id="WP_094941361.1">
    <property type="nucleotide sequence ID" value="NZ_NOKQ01000128.1"/>
</dbReference>
<name>A0A264W763_9BACL</name>
<evidence type="ECO:0000313" key="2">
    <source>
        <dbReference type="Proteomes" id="UP000217065"/>
    </source>
</evidence>